<evidence type="ECO:0000313" key="2">
    <source>
        <dbReference type="Proteomes" id="UP000280834"/>
    </source>
</evidence>
<organism evidence="1 2">
    <name type="scientific">Brugia timori</name>
    <dbReference type="NCBI Taxonomy" id="42155"/>
    <lineage>
        <taxon>Eukaryota</taxon>
        <taxon>Metazoa</taxon>
        <taxon>Ecdysozoa</taxon>
        <taxon>Nematoda</taxon>
        <taxon>Chromadorea</taxon>
        <taxon>Rhabditida</taxon>
        <taxon>Spirurina</taxon>
        <taxon>Spiruromorpha</taxon>
        <taxon>Filarioidea</taxon>
        <taxon>Onchocercidae</taxon>
        <taxon>Brugia</taxon>
    </lineage>
</organism>
<gene>
    <name evidence="1" type="ORF">BTMF_LOCUS15356</name>
</gene>
<protein>
    <submittedName>
        <fullName evidence="1">Uncharacterized protein</fullName>
    </submittedName>
</protein>
<reference evidence="1 2" key="1">
    <citation type="submission" date="2018-11" db="EMBL/GenBank/DDBJ databases">
        <authorList>
            <consortium name="Pathogen Informatics"/>
        </authorList>
    </citation>
    <scope>NUCLEOTIDE SEQUENCE [LARGE SCALE GENOMIC DNA]</scope>
</reference>
<dbReference type="Proteomes" id="UP000280834">
    <property type="component" value="Unassembled WGS sequence"/>
</dbReference>
<accession>A0A3P7ZLU8</accession>
<evidence type="ECO:0000313" key="1">
    <source>
        <dbReference type="EMBL" id="VDO53708.1"/>
    </source>
</evidence>
<proteinExistence type="predicted"/>
<sequence>MIDVSNRNLVELSLSDFACHNFRITPVAVIHEKNFWELSFDIFRTINGRTIGILMNFLIAVNRHCILSHSIKYHCFLLIKSYKKK</sequence>
<keyword evidence="2" id="KW-1185">Reference proteome</keyword>
<dbReference type="AlphaFoldDB" id="A0A3P7ZLU8"/>
<dbReference type="EMBL" id="UZAG01022456">
    <property type="protein sequence ID" value="VDO53708.1"/>
    <property type="molecule type" value="Genomic_DNA"/>
</dbReference>
<name>A0A3P7ZLU8_9BILA</name>